<feature type="binding site" evidence="2">
    <location>
        <position position="82"/>
    </location>
    <ligand>
        <name>glutathione</name>
        <dbReference type="ChEBI" id="CHEBI:57925"/>
    </ligand>
</feature>
<name>A0A139IQG5_9PEZI</name>
<dbReference type="OrthoDB" id="2309723at2759"/>
<dbReference type="EMBL" id="LFZO01000026">
    <property type="protein sequence ID" value="KXT17027.1"/>
    <property type="molecule type" value="Genomic_DNA"/>
</dbReference>
<dbReference type="InterPro" id="IPR036282">
    <property type="entry name" value="Glutathione-S-Trfase_C_sf"/>
</dbReference>
<keyword evidence="6" id="KW-1185">Reference proteome</keyword>
<dbReference type="STRING" id="113226.A0A139IQG5"/>
<protein>
    <recommendedName>
        <fullName evidence="4">GST C-terminal domain-containing protein</fullName>
    </recommendedName>
</protein>
<evidence type="ECO:0000256" key="1">
    <source>
        <dbReference type="PIRSR" id="PIRSR015753-1"/>
    </source>
</evidence>
<evidence type="ECO:0000313" key="5">
    <source>
        <dbReference type="EMBL" id="KXT17027.1"/>
    </source>
</evidence>
<feature type="site" description="Lowers pKa of active site Cys" evidence="3">
    <location>
        <position position="300"/>
    </location>
</feature>
<reference evidence="5 6" key="1">
    <citation type="submission" date="2015-07" db="EMBL/GenBank/DDBJ databases">
        <title>Comparative genomics of the Sigatoka disease complex on banana suggests a link between parallel evolutionary changes in Pseudocercospora fijiensis and Pseudocercospora eumusae and increased virulence on the banana host.</title>
        <authorList>
            <person name="Chang T.-C."/>
            <person name="Salvucci A."/>
            <person name="Crous P.W."/>
            <person name="Stergiopoulos I."/>
        </authorList>
    </citation>
    <scope>NUCLEOTIDE SEQUENCE [LARGE SCALE GENOMIC DNA]</scope>
    <source>
        <strain evidence="5 6">CBS 116634</strain>
    </source>
</reference>
<dbReference type="SFLD" id="SFLDG01206">
    <property type="entry name" value="Xi.1"/>
    <property type="match status" value="1"/>
</dbReference>
<dbReference type="SFLD" id="SFLDS00019">
    <property type="entry name" value="Glutathione_Transferase_(cytos"/>
    <property type="match status" value="1"/>
</dbReference>
<dbReference type="Pfam" id="PF13410">
    <property type="entry name" value="GST_C_2"/>
    <property type="match status" value="1"/>
</dbReference>
<dbReference type="Gene3D" id="3.40.30.10">
    <property type="entry name" value="Glutaredoxin"/>
    <property type="match status" value="1"/>
</dbReference>
<evidence type="ECO:0000259" key="4">
    <source>
        <dbReference type="PROSITE" id="PS50405"/>
    </source>
</evidence>
<dbReference type="GO" id="GO:0004364">
    <property type="term" value="F:glutathione transferase activity"/>
    <property type="evidence" value="ECO:0007669"/>
    <property type="project" value="InterPro"/>
</dbReference>
<dbReference type="Pfam" id="PF13409">
    <property type="entry name" value="GST_N_2"/>
    <property type="match status" value="1"/>
</dbReference>
<dbReference type="PROSITE" id="PS50405">
    <property type="entry name" value="GST_CTER"/>
    <property type="match status" value="1"/>
</dbReference>
<gene>
    <name evidence="5" type="ORF">AC579_4339</name>
</gene>
<feature type="domain" description="GST C-terminal" evidence="4">
    <location>
        <begin position="166"/>
        <end position="298"/>
    </location>
</feature>
<dbReference type="SUPFAM" id="SSF52833">
    <property type="entry name" value="Thioredoxin-like"/>
    <property type="match status" value="1"/>
</dbReference>
<comment type="caution">
    <text evidence="5">The sequence shown here is derived from an EMBL/GenBank/DDBJ whole genome shotgun (WGS) entry which is preliminary data.</text>
</comment>
<dbReference type="SFLD" id="SFLDG01148">
    <property type="entry name" value="Xi_(cytGST)"/>
    <property type="match status" value="1"/>
</dbReference>
<dbReference type="AlphaFoldDB" id="A0A139IQG5"/>
<dbReference type="InterPro" id="IPR040079">
    <property type="entry name" value="Glutathione_S-Trfase"/>
</dbReference>
<evidence type="ECO:0000256" key="2">
    <source>
        <dbReference type="PIRSR" id="PIRSR015753-2"/>
    </source>
</evidence>
<dbReference type="InterPro" id="IPR004045">
    <property type="entry name" value="Glutathione_S-Trfase_N"/>
</dbReference>
<dbReference type="InterPro" id="IPR036249">
    <property type="entry name" value="Thioredoxin-like_sf"/>
</dbReference>
<evidence type="ECO:0000256" key="3">
    <source>
        <dbReference type="PIRSR" id="PIRSR015753-3"/>
    </source>
</evidence>
<dbReference type="InterPro" id="IPR047047">
    <property type="entry name" value="GST_Omega-like_C"/>
</dbReference>
<dbReference type="InterPro" id="IPR010987">
    <property type="entry name" value="Glutathione-S-Trfase_C-like"/>
</dbReference>
<feature type="active site" description="Proton donor/acceptor" evidence="1">
    <location>
        <position position="189"/>
    </location>
</feature>
<feature type="site" description="Lowers pKa of active site Cys" evidence="3">
    <location>
        <position position="249"/>
    </location>
</feature>
<dbReference type="PIRSF" id="PIRSF015753">
    <property type="entry name" value="GST"/>
    <property type="match status" value="1"/>
</dbReference>
<evidence type="ECO:0000313" key="6">
    <source>
        <dbReference type="Proteomes" id="UP000073492"/>
    </source>
</evidence>
<dbReference type="Proteomes" id="UP000073492">
    <property type="component" value="Unassembled WGS sequence"/>
</dbReference>
<dbReference type="SUPFAM" id="SSF47616">
    <property type="entry name" value="GST C-terminal domain-like"/>
    <property type="match status" value="1"/>
</dbReference>
<dbReference type="CDD" id="cd03190">
    <property type="entry name" value="GST_C_Omega_like"/>
    <property type="match status" value="1"/>
</dbReference>
<feature type="binding site" evidence="2">
    <location>
        <begin position="134"/>
        <end position="135"/>
    </location>
    <ligand>
        <name>glutathione</name>
        <dbReference type="ChEBI" id="CHEBI:57925"/>
    </ligand>
</feature>
<dbReference type="Gene3D" id="1.20.1050.10">
    <property type="match status" value="1"/>
</dbReference>
<organism evidence="5 6">
    <name type="scientific">Pseudocercospora musae</name>
    <dbReference type="NCBI Taxonomy" id="113226"/>
    <lineage>
        <taxon>Eukaryota</taxon>
        <taxon>Fungi</taxon>
        <taxon>Dikarya</taxon>
        <taxon>Ascomycota</taxon>
        <taxon>Pezizomycotina</taxon>
        <taxon>Dothideomycetes</taxon>
        <taxon>Dothideomycetidae</taxon>
        <taxon>Mycosphaerellales</taxon>
        <taxon>Mycosphaerellaceae</taxon>
        <taxon>Pseudocercospora</taxon>
    </lineage>
</organism>
<dbReference type="PANTHER" id="PTHR32419">
    <property type="entry name" value="GLUTATHIONYL-HYDROQUINONE REDUCTASE"/>
    <property type="match status" value="1"/>
</dbReference>
<dbReference type="GO" id="GO:0005737">
    <property type="term" value="C:cytoplasm"/>
    <property type="evidence" value="ECO:0007669"/>
    <property type="project" value="TreeGrafter"/>
</dbReference>
<feature type="active site" description="Nucleophile" evidence="1">
    <location>
        <position position="49"/>
    </location>
</feature>
<dbReference type="InterPro" id="IPR016639">
    <property type="entry name" value="GST_Omega/GSH"/>
</dbReference>
<proteinExistence type="predicted"/>
<sequence length="340" mass="38935">MSRPTHSHADADGHFRRKDSSFRNFISREPGAPYPPETGRYALYMNYGCPWAHRASAVRALKGLENVIQMIPTDFDLTENGWTFTGKNGSAEKDPLYGFMGLKQLYLKVEPEYEGRYTVPCLFDKKTETIVNNESSEIIRMFYTEFDDLIEEDLRESSKGGKGLFPEHLRKEIEEMNEWVYNTVNNGVYKCGFATTQAAYDANIYPLFESLDRLEAHLANKGSPFLFGGFITEADIRLYTTLIRFDTAYHTIFQTNLKSIRHDYPKLNLWLKRIYWDEGKLTNGGAFKKTTNFHAYKDGYARAKGRQVSKGSGGEVVAPRGPAVDIEPLREEEKLETCLM</sequence>
<feature type="binding site" evidence="2">
    <location>
        <begin position="116"/>
        <end position="119"/>
    </location>
    <ligand>
        <name>glutathione</name>
        <dbReference type="ChEBI" id="CHEBI:57925"/>
    </ligand>
</feature>
<dbReference type="PANTHER" id="PTHR32419:SF25">
    <property type="entry name" value="GLUTATHIONE S-TRANSFERASE (EUROFUNG)"/>
    <property type="match status" value="1"/>
</dbReference>
<accession>A0A139IQG5</accession>